<gene>
    <name evidence="5" type="ORF">AFK71_11010</name>
</gene>
<dbReference type="Pfam" id="PF01381">
    <property type="entry name" value="HTH_3"/>
    <property type="match status" value="1"/>
</dbReference>
<dbReference type="PANTHER" id="PTHR40661">
    <property type="match status" value="1"/>
</dbReference>
<keyword evidence="1" id="KW-0805">Transcription regulation</keyword>
<dbReference type="InterPro" id="IPR001387">
    <property type="entry name" value="Cro/C1-type_HTH"/>
</dbReference>
<dbReference type="PATRIC" id="fig|1473.5.peg.731"/>
<proteinExistence type="predicted"/>
<dbReference type="RefSeq" id="WP_050351582.1">
    <property type="nucleotide sequence ID" value="NZ_CP073011.1"/>
</dbReference>
<dbReference type="AlphaFoldDB" id="A0A0L0QKP7"/>
<accession>A0A0L0QKP7</accession>
<dbReference type="PROSITE" id="PS50943">
    <property type="entry name" value="HTH_CROC1"/>
    <property type="match status" value="1"/>
</dbReference>
<name>A0A0L0QKP7_VIRPA</name>
<organism evidence="5 6">
    <name type="scientific">Virgibacillus pantothenticus</name>
    <dbReference type="NCBI Taxonomy" id="1473"/>
    <lineage>
        <taxon>Bacteria</taxon>
        <taxon>Bacillati</taxon>
        <taxon>Bacillota</taxon>
        <taxon>Bacilli</taxon>
        <taxon>Bacillales</taxon>
        <taxon>Bacillaceae</taxon>
        <taxon>Virgibacillus</taxon>
    </lineage>
</organism>
<evidence type="ECO:0000256" key="3">
    <source>
        <dbReference type="ARBA" id="ARBA00023163"/>
    </source>
</evidence>
<dbReference type="Gene3D" id="2.10.109.10">
    <property type="entry name" value="Umud Fragment, subunit A"/>
    <property type="match status" value="1"/>
</dbReference>
<keyword evidence="6" id="KW-1185">Reference proteome</keyword>
<dbReference type="EMBL" id="LGTO01000007">
    <property type="protein sequence ID" value="KNE19079.1"/>
    <property type="molecule type" value="Genomic_DNA"/>
</dbReference>
<evidence type="ECO:0000256" key="1">
    <source>
        <dbReference type="ARBA" id="ARBA00023015"/>
    </source>
</evidence>
<evidence type="ECO:0000313" key="6">
    <source>
        <dbReference type="Proteomes" id="UP000036780"/>
    </source>
</evidence>
<dbReference type="InterPro" id="IPR039418">
    <property type="entry name" value="LexA-like"/>
</dbReference>
<keyword evidence="2" id="KW-0238">DNA-binding</keyword>
<feature type="domain" description="HTH cro/C1-type" evidence="4">
    <location>
        <begin position="13"/>
        <end position="67"/>
    </location>
</feature>
<protein>
    <submittedName>
        <fullName evidence="5">XRE family transcriptional regulator</fullName>
    </submittedName>
</protein>
<dbReference type="SUPFAM" id="SSF51306">
    <property type="entry name" value="LexA/Signal peptidase"/>
    <property type="match status" value="1"/>
</dbReference>
<comment type="caution">
    <text evidence="5">The sequence shown here is derived from an EMBL/GenBank/DDBJ whole genome shotgun (WGS) entry which is preliminary data.</text>
</comment>
<dbReference type="SUPFAM" id="SSF47413">
    <property type="entry name" value="lambda repressor-like DNA-binding domains"/>
    <property type="match status" value="1"/>
</dbReference>
<dbReference type="CDD" id="cd00093">
    <property type="entry name" value="HTH_XRE"/>
    <property type="match status" value="1"/>
</dbReference>
<dbReference type="InterPro" id="IPR015927">
    <property type="entry name" value="Peptidase_S24_S26A/B/C"/>
</dbReference>
<dbReference type="Gene3D" id="1.10.260.40">
    <property type="entry name" value="lambda repressor-like DNA-binding domains"/>
    <property type="match status" value="1"/>
</dbReference>
<dbReference type="OrthoDB" id="194368at2"/>
<keyword evidence="3" id="KW-0804">Transcription</keyword>
<evidence type="ECO:0000256" key="2">
    <source>
        <dbReference type="ARBA" id="ARBA00023125"/>
    </source>
</evidence>
<dbReference type="GeneID" id="66872103"/>
<evidence type="ECO:0000313" key="5">
    <source>
        <dbReference type="EMBL" id="KNE19079.1"/>
    </source>
</evidence>
<dbReference type="PANTHER" id="PTHR40661:SF1">
    <property type="entry name" value="HTH CRO_C1-TYPE DOMAIN-CONTAINING PROTEIN"/>
    <property type="match status" value="1"/>
</dbReference>
<dbReference type="GO" id="GO:0003677">
    <property type="term" value="F:DNA binding"/>
    <property type="evidence" value="ECO:0007669"/>
    <property type="project" value="UniProtKB-KW"/>
</dbReference>
<evidence type="ECO:0000259" key="4">
    <source>
        <dbReference type="PROSITE" id="PS50943"/>
    </source>
</evidence>
<dbReference type="InterPro" id="IPR010982">
    <property type="entry name" value="Lambda_DNA-bd_dom_sf"/>
</dbReference>
<sequence>MNKEISKFVGSKIREFRKKRGLTQKELGVKIGVKHNTISSYEKGTNEPEQNILYLMANVLGVSINDFFPSSRETEEPPKKKVAEVSQYPFLPVDVAAGLPEMVDPITEDDIEVIEMPDALMGKWAGRDDIYIMRVNGESMNKTIPNSSLIAIKQTDISNLENGDIVVYSNHHEYSVKKFYKLEDKFIFRPHSTDINFTDYHVPFADCNELKIHGKVVMYIVNLD</sequence>
<dbReference type="CDD" id="cd06529">
    <property type="entry name" value="S24_LexA-like"/>
    <property type="match status" value="1"/>
</dbReference>
<dbReference type="SMART" id="SM00530">
    <property type="entry name" value="HTH_XRE"/>
    <property type="match status" value="1"/>
</dbReference>
<dbReference type="InterPro" id="IPR036286">
    <property type="entry name" value="LexA/Signal_pep-like_sf"/>
</dbReference>
<dbReference type="Pfam" id="PF00717">
    <property type="entry name" value="Peptidase_S24"/>
    <property type="match status" value="1"/>
</dbReference>
<reference evidence="6" key="1">
    <citation type="submission" date="2015-07" db="EMBL/GenBank/DDBJ databases">
        <title>Fjat-10053 dsm26.</title>
        <authorList>
            <person name="Liu B."/>
            <person name="Wang J."/>
            <person name="Zhu Y."/>
            <person name="Liu G."/>
            <person name="Chen Q."/>
            <person name="Chen Z."/>
            <person name="Lan J."/>
            <person name="Che J."/>
            <person name="Ge C."/>
            <person name="Shi H."/>
            <person name="Pan Z."/>
            <person name="Liu X."/>
        </authorList>
    </citation>
    <scope>NUCLEOTIDE SEQUENCE [LARGE SCALE GENOMIC DNA]</scope>
    <source>
        <strain evidence="6">DSM 26</strain>
    </source>
</reference>
<dbReference type="Proteomes" id="UP000036780">
    <property type="component" value="Unassembled WGS sequence"/>
</dbReference>